<keyword evidence="2" id="KW-1185">Reference proteome</keyword>
<gene>
    <name evidence="1" type="ORF">D3H55_02285</name>
</gene>
<name>A0A3A1R7D4_9BACI</name>
<dbReference type="Proteomes" id="UP000265801">
    <property type="component" value="Unassembled WGS sequence"/>
</dbReference>
<comment type="caution">
    <text evidence="1">The sequence shown here is derived from an EMBL/GenBank/DDBJ whole genome shotgun (WGS) entry which is preliminary data.</text>
</comment>
<sequence length="65" mass="7580">MKDSGINTEKWSSENILPGLQFYVRFIFYLFNEELTAGQPESLDVLHNTFHLNRLLKSAPIHPFN</sequence>
<proteinExistence type="predicted"/>
<organism evidence="1 2">
    <name type="scientific">Bacillus salacetis</name>
    <dbReference type="NCBI Taxonomy" id="2315464"/>
    <lineage>
        <taxon>Bacteria</taxon>
        <taxon>Bacillati</taxon>
        <taxon>Bacillota</taxon>
        <taxon>Bacilli</taxon>
        <taxon>Bacillales</taxon>
        <taxon>Bacillaceae</taxon>
        <taxon>Bacillus</taxon>
    </lineage>
</organism>
<evidence type="ECO:0000313" key="1">
    <source>
        <dbReference type="EMBL" id="RIW38387.1"/>
    </source>
</evidence>
<dbReference type="AlphaFoldDB" id="A0A3A1R7D4"/>
<dbReference type="EMBL" id="QXIR01000002">
    <property type="protein sequence ID" value="RIW38387.1"/>
    <property type="molecule type" value="Genomic_DNA"/>
</dbReference>
<accession>A0A3A1R7D4</accession>
<evidence type="ECO:0000313" key="2">
    <source>
        <dbReference type="Proteomes" id="UP000265801"/>
    </source>
</evidence>
<reference evidence="1 2" key="1">
    <citation type="submission" date="2018-09" db="EMBL/GenBank/DDBJ databases">
        <title>Bacillus saliacetes sp. nov., isolated from Thai shrimp paste (Ka-pi).</title>
        <authorList>
            <person name="Daroonpunt R."/>
            <person name="Tanasupawat S."/>
            <person name="Yiamsombut S."/>
        </authorList>
    </citation>
    <scope>NUCLEOTIDE SEQUENCE [LARGE SCALE GENOMIC DNA]</scope>
    <source>
        <strain evidence="1 2">SKP7-4</strain>
    </source>
</reference>
<protein>
    <submittedName>
        <fullName evidence="1">Uncharacterized protein</fullName>
    </submittedName>
</protein>